<organism evidence="6 7">
    <name type="scientific">Ammoniphilus resinae</name>
    <dbReference type="NCBI Taxonomy" id="861532"/>
    <lineage>
        <taxon>Bacteria</taxon>
        <taxon>Bacillati</taxon>
        <taxon>Bacillota</taxon>
        <taxon>Bacilli</taxon>
        <taxon>Bacillales</taxon>
        <taxon>Paenibacillaceae</taxon>
        <taxon>Aneurinibacillus group</taxon>
        <taxon>Ammoniphilus</taxon>
    </lineage>
</organism>
<sequence>MKHTKENRKFLFWGVVLVLLILAGCGKDAVNQRVMRNTPANSANILINRTGSTLYTANMDVNTVSLIDVQQKKVIAEIPVGREPGQIALSPDEKQLYVSYMLDNEVAVIDLEKQEVVQKIKVGIEPYGLLTSIDGAKLYVVNYRSSTVSIIDLETFEVLKSISVEQGPRGLSMTADGGKLYITHYLTGKLSIWDTKQDQVTKVVSLAPSPDQKDRKKSQGIANTLEQITLSPDGKTAWIAHLLSNIDTPIQFEETIFPAFSVIDTEKDEELKEQRKELFEEINLGDVKNETIIVSNPYDLVFSPDGTKAYAVMGGSEDLLVFDLARGGNATQILRRIPGDNPRGIAISPDGNELFIHNAMSHDLAFIQTNADDPYGEVTLDADNLKLVAKDPLPPLVRKGKTIFNSANSDEYPITGNNWMSCVSCHSDGQVNGLTFTTPKGPRNIPSNVLTTKAGLFMWDGSRDDFTDYLITVQDEMGGMMDTDPAQPLPKEQQEIYDALLAYLDDPNSFPVPKSPYHQANGSLTTKAEEGKQIFEGKAGCIQCHAGEFFTDSVKAVDGSGNLTTANTNYLYDVGTTSPLDKGTKGDARAHYKNPRKPHLFDTPTLRGVWATAPYLHDGSAATIYDVLVTRNPENKHGNVSSLSKEELDALVEYVNSIE</sequence>
<dbReference type="EMBL" id="JAGGKT010000013">
    <property type="protein sequence ID" value="MBP1933807.1"/>
    <property type="molecule type" value="Genomic_DNA"/>
</dbReference>
<dbReference type="PROSITE" id="PS51257">
    <property type="entry name" value="PROKAR_LIPOPROTEIN"/>
    <property type="match status" value="1"/>
</dbReference>
<dbReference type="Proteomes" id="UP001519343">
    <property type="component" value="Unassembled WGS sequence"/>
</dbReference>
<dbReference type="PANTHER" id="PTHR47197:SF3">
    <property type="entry name" value="DIHYDRO-HEME D1 DEHYDROGENASE"/>
    <property type="match status" value="1"/>
</dbReference>
<dbReference type="InterPro" id="IPR051200">
    <property type="entry name" value="Host-pathogen_enzymatic-act"/>
</dbReference>
<evidence type="ECO:0000256" key="4">
    <source>
        <dbReference type="PROSITE-ProRule" id="PRU00433"/>
    </source>
</evidence>
<dbReference type="InterPro" id="IPR011045">
    <property type="entry name" value="N2O_reductase_N"/>
</dbReference>
<name>A0ABS4GUM3_9BACL</name>
<accession>A0ABS4GUM3</accession>
<dbReference type="Gene3D" id="1.10.760.10">
    <property type="entry name" value="Cytochrome c-like domain"/>
    <property type="match status" value="2"/>
</dbReference>
<evidence type="ECO:0000256" key="2">
    <source>
        <dbReference type="ARBA" id="ARBA00022723"/>
    </source>
</evidence>
<dbReference type="RefSeq" id="WP_209811814.1">
    <property type="nucleotide sequence ID" value="NZ_JAGGKT010000013.1"/>
</dbReference>
<dbReference type="InterPro" id="IPR036909">
    <property type="entry name" value="Cyt_c-like_dom_sf"/>
</dbReference>
<dbReference type="PANTHER" id="PTHR47197">
    <property type="entry name" value="PROTEIN NIRF"/>
    <property type="match status" value="1"/>
</dbReference>
<reference evidence="6 7" key="1">
    <citation type="submission" date="2021-03" db="EMBL/GenBank/DDBJ databases">
        <title>Genomic Encyclopedia of Type Strains, Phase IV (KMG-IV): sequencing the most valuable type-strain genomes for metagenomic binning, comparative biology and taxonomic classification.</title>
        <authorList>
            <person name="Goeker M."/>
        </authorList>
    </citation>
    <scope>NUCLEOTIDE SEQUENCE [LARGE SCALE GENOMIC DNA]</scope>
    <source>
        <strain evidence="6 7">DSM 24738</strain>
    </source>
</reference>
<dbReference type="InterPro" id="IPR011964">
    <property type="entry name" value="YVTN_b-propeller_repeat"/>
</dbReference>
<dbReference type="SUPFAM" id="SSF46626">
    <property type="entry name" value="Cytochrome c"/>
    <property type="match status" value="2"/>
</dbReference>
<evidence type="ECO:0000256" key="1">
    <source>
        <dbReference type="ARBA" id="ARBA00022617"/>
    </source>
</evidence>
<keyword evidence="2 4" id="KW-0479">Metal-binding</keyword>
<proteinExistence type="predicted"/>
<dbReference type="PROSITE" id="PS51007">
    <property type="entry name" value="CYTC"/>
    <property type="match status" value="2"/>
</dbReference>
<feature type="domain" description="Cytochrome c" evidence="5">
    <location>
        <begin position="395"/>
        <end position="508"/>
    </location>
</feature>
<dbReference type="Pfam" id="PF02239">
    <property type="entry name" value="Cytochrom_D1"/>
    <property type="match status" value="1"/>
</dbReference>
<dbReference type="InterPro" id="IPR009056">
    <property type="entry name" value="Cyt_c-like_dom"/>
</dbReference>
<evidence type="ECO:0000313" key="7">
    <source>
        <dbReference type="Proteomes" id="UP001519343"/>
    </source>
</evidence>
<evidence type="ECO:0000313" key="6">
    <source>
        <dbReference type="EMBL" id="MBP1933807.1"/>
    </source>
</evidence>
<comment type="caution">
    <text evidence="6">The sequence shown here is derived from an EMBL/GenBank/DDBJ whole genome shotgun (WGS) entry which is preliminary data.</text>
</comment>
<dbReference type="InterPro" id="IPR015943">
    <property type="entry name" value="WD40/YVTN_repeat-like_dom_sf"/>
</dbReference>
<keyword evidence="1 4" id="KW-0349">Heme</keyword>
<keyword evidence="7" id="KW-1185">Reference proteome</keyword>
<evidence type="ECO:0000259" key="5">
    <source>
        <dbReference type="PROSITE" id="PS51007"/>
    </source>
</evidence>
<gene>
    <name evidence="6" type="ORF">J2Z37_003820</name>
</gene>
<dbReference type="Pfam" id="PF21419">
    <property type="entry name" value="RoxA-like_Cyt-c"/>
    <property type="match status" value="1"/>
</dbReference>
<keyword evidence="3 4" id="KW-0408">Iron</keyword>
<dbReference type="SUPFAM" id="SSF50974">
    <property type="entry name" value="Nitrous oxide reductase, N-terminal domain"/>
    <property type="match status" value="1"/>
</dbReference>
<dbReference type="Gene3D" id="2.130.10.10">
    <property type="entry name" value="YVTN repeat-like/Quinoprotein amine dehydrogenase"/>
    <property type="match status" value="2"/>
</dbReference>
<feature type="domain" description="Cytochrome c" evidence="5">
    <location>
        <begin position="526"/>
        <end position="659"/>
    </location>
</feature>
<dbReference type="NCBIfam" id="TIGR02276">
    <property type="entry name" value="beta_rpt_yvtn"/>
    <property type="match status" value="3"/>
</dbReference>
<protein>
    <submittedName>
        <fullName evidence="6">YVTN family beta-propeller protein</fullName>
    </submittedName>
</protein>
<evidence type="ECO:0000256" key="3">
    <source>
        <dbReference type="ARBA" id="ARBA00023004"/>
    </source>
</evidence>